<dbReference type="RefSeq" id="WP_007981955.1">
    <property type="nucleotide sequence ID" value="NZ_AEMG01000019.1"/>
</dbReference>
<gene>
    <name evidence="2" type="ORF">SAMN05444342_1154</name>
    <name evidence="1" type="ORF">ZOD2009_17373</name>
</gene>
<evidence type="ECO:0000313" key="3">
    <source>
        <dbReference type="Proteomes" id="UP000003751"/>
    </source>
</evidence>
<dbReference type="EMBL" id="FRAN01000001">
    <property type="protein sequence ID" value="SHK26775.1"/>
    <property type="molecule type" value="Genomic_DNA"/>
</dbReference>
<reference evidence="1 3" key="1">
    <citation type="journal article" date="2014" name="ISME J.">
        <title>Trehalose/2-sulfotrehalose biosynthesis and glycine-betaine uptake are widely spread mechanisms for osmoadaptation in the Halobacteriales.</title>
        <authorList>
            <person name="Youssef N.H."/>
            <person name="Savage-Ashlock K.N."/>
            <person name="McCully A.L."/>
            <person name="Luedtke B."/>
            <person name="Shaw E.I."/>
            <person name="Hoff W.D."/>
            <person name="Elshahed M.S."/>
        </authorList>
    </citation>
    <scope>NUCLEOTIDE SEQUENCE [LARGE SCALE GENOMIC DNA]</scope>
    <source>
        <strain evidence="1 3">DX253</strain>
    </source>
</reference>
<name>E7QXD6_HALPU</name>
<evidence type="ECO:0000313" key="2">
    <source>
        <dbReference type="EMBL" id="SHK26775.1"/>
    </source>
</evidence>
<dbReference type="PATRIC" id="fig|797209.4.peg.3402"/>
<dbReference type="Proteomes" id="UP000003751">
    <property type="component" value="Unassembled WGS sequence"/>
</dbReference>
<dbReference type="EMBL" id="AEMG01000019">
    <property type="protein sequence ID" value="EFW90939.1"/>
    <property type="molecule type" value="Genomic_DNA"/>
</dbReference>
<sequence>MAPETNHADDCVSDDCSRCRDDAVLRVVRTEIDAGVSAARPSSGDSASVCRDCFARLRADPDASFNSLFEDGSDAARSTRRFIKIERL</sequence>
<dbReference type="OrthoDB" id="248743at2157"/>
<dbReference type="Proteomes" id="UP000184203">
    <property type="component" value="Unassembled WGS sequence"/>
</dbReference>
<evidence type="ECO:0000313" key="1">
    <source>
        <dbReference type="EMBL" id="EFW90939.1"/>
    </source>
</evidence>
<dbReference type="AlphaFoldDB" id="E7QXD6"/>
<keyword evidence="4" id="KW-1185">Reference proteome</keyword>
<protein>
    <submittedName>
        <fullName evidence="1">Uncharacterized protein</fullName>
    </submittedName>
</protein>
<reference evidence="2" key="3">
    <citation type="submission" date="2016-11" db="EMBL/GenBank/DDBJ databases">
        <authorList>
            <person name="Jaros S."/>
            <person name="Januszkiewicz K."/>
            <person name="Wedrychowicz H."/>
        </authorList>
    </citation>
    <scope>NUCLEOTIDE SEQUENCE [LARGE SCALE GENOMIC DNA]</scope>
    <source>
        <strain evidence="2">DX253</strain>
    </source>
</reference>
<proteinExistence type="predicted"/>
<organism evidence="1 3">
    <name type="scientific">Haladaptatus paucihalophilus DX253</name>
    <dbReference type="NCBI Taxonomy" id="797209"/>
    <lineage>
        <taxon>Archaea</taxon>
        <taxon>Methanobacteriati</taxon>
        <taxon>Methanobacteriota</taxon>
        <taxon>Stenosarchaea group</taxon>
        <taxon>Halobacteria</taxon>
        <taxon>Halobacteriales</taxon>
        <taxon>Haladaptataceae</taxon>
        <taxon>Haladaptatus</taxon>
    </lineage>
</organism>
<evidence type="ECO:0000313" key="4">
    <source>
        <dbReference type="Proteomes" id="UP000184203"/>
    </source>
</evidence>
<accession>E7QXD6</accession>
<reference evidence="4" key="2">
    <citation type="submission" date="2016-11" db="EMBL/GenBank/DDBJ databases">
        <authorList>
            <person name="Varghese N."/>
            <person name="Submissions S."/>
        </authorList>
    </citation>
    <scope>NUCLEOTIDE SEQUENCE [LARGE SCALE GENOMIC DNA]</scope>
    <source>
        <strain evidence="4">DX253</strain>
    </source>
</reference>